<dbReference type="Proteomes" id="UP000184111">
    <property type="component" value="Unassembled WGS sequence"/>
</dbReference>
<dbReference type="RefSeq" id="WP_073501250.1">
    <property type="nucleotide sequence ID" value="NZ_FRBI01000019.1"/>
</dbReference>
<dbReference type="InterPro" id="IPR001387">
    <property type="entry name" value="Cro/C1-type_HTH"/>
</dbReference>
<dbReference type="STRING" id="310782.SAMN05216499_119112"/>
<dbReference type="GO" id="GO:0003677">
    <property type="term" value="F:DNA binding"/>
    <property type="evidence" value="ECO:0007669"/>
    <property type="project" value="InterPro"/>
</dbReference>
<sequence>MDAKPESAEQGIEPRVLARRIGERRRQLGVGEMDLATRVGMAPRYLQHVLDAGPDFDRGGYVRIAAALDMTYEELLEGRVDLPPDQEDPADRPVLVRLTESECWDSLGTHGLGRVALPVAPAPAVVPVNYAVDAHTIAYRTAPGTTADPPQDVAMSFQADWFDEQLRQGWSVLITGSPEHVGDPEAAGRLAELATEPWTGRDAPLWIRLRPGKVTGRRVTTI</sequence>
<dbReference type="AlphaFoldDB" id="A0A1M7NRG7"/>
<dbReference type="InterPro" id="IPR010982">
    <property type="entry name" value="Lambda_DNA-bd_dom_sf"/>
</dbReference>
<proteinExistence type="predicted"/>
<dbReference type="SUPFAM" id="SSF47413">
    <property type="entry name" value="lambda repressor-like DNA-binding domains"/>
    <property type="match status" value="1"/>
</dbReference>
<dbReference type="SUPFAM" id="SSF50475">
    <property type="entry name" value="FMN-binding split barrel"/>
    <property type="match status" value="1"/>
</dbReference>
<accession>A0A1M7NRG7</accession>
<reference evidence="1 2" key="1">
    <citation type="submission" date="2016-11" db="EMBL/GenBank/DDBJ databases">
        <authorList>
            <person name="Jaros S."/>
            <person name="Januszkiewicz K."/>
            <person name="Wedrychowicz H."/>
        </authorList>
    </citation>
    <scope>NUCLEOTIDE SEQUENCE [LARGE SCALE GENOMIC DNA]</scope>
    <source>
        <strain evidence="1 2">CGMCC 4.2025</strain>
    </source>
</reference>
<evidence type="ECO:0000313" key="2">
    <source>
        <dbReference type="Proteomes" id="UP000184111"/>
    </source>
</evidence>
<dbReference type="OrthoDB" id="7062584at2"/>
<dbReference type="Gene3D" id="2.30.110.10">
    <property type="entry name" value="Electron Transport, Fmn-binding Protein, Chain A"/>
    <property type="match status" value="1"/>
</dbReference>
<dbReference type="EMBL" id="FRBI01000019">
    <property type="protein sequence ID" value="SHN06204.1"/>
    <property type="molecule type" value="Genomic_DNA"/>
</dbReference>
<gene>
    <name evidence="1" type="ORF">SAMN05216499_119112</name>
</gene>
<keyword evidence="2" id="KW-1185">Reference proteome</keyword>
<dbReference type="InterPro" id="IPR024747">
    <property type="entry name" value="Pyridox_Oxase-rel"/>
</dbReference>
<name>A0A1M7NRG7_9ACTN</name>
<evidence type="ECO:0000313" key="1">
    <source>
        <dbReference type="EMBL" id="SHN06204.1"/>
    </source>
</evidence>
<dbReference type="InterPro" id="IPR012349">
    <property type="entry name" value="Split_barrel_FMN-bd"/>
</dbReference>
<organism evidence="1 2">
    <name type="scientific">Actinacidiphila paucisporea</name>
    <dbReference type="NCBI Taxonomy" id="310782"/>
    <lineage>
        <taxon>Bacteria</taxon>
        <taxon>Bacillati</taxon>
        <taxon>Actinomycetota</taxon>
        <taxon>Actinomycetes</taxon>
        <taxon>Kitasatosporales</taxon>
        <taxon>Streptomycetaceae</taxon>
        <taxon>Actinacidiphila</taxon>
    </lineage>
</organism>
<dbReference type="Pfam" id="PF12900">
    <property type="entry name" value="Pyridox_ox_2"/>
    <property type="match status" value="1"/>
</dbReference>
<evidence type="ECO:0008006" key="3">
    <source>
        <dbReference type="Google" id="ProtNLM"/>
    </source>
</evidence>
<protein>
    <recommendedName>
        <fullName evidence="3">HTH cro/C1-type domain-containing protein</fullName>
    </recommendedName>
</protein>
<dbReference type="CDD" id="cd00093">
    <property type="entry name" value="HTH_XRE"/>
    <property type="match status" value="1"/>
</dbReference>